<feature type="signal peptide" evidence="2">
    <location>
        <begin position="1"/>
        <end position="19"/>
    </location>
</feature>
<feature type="region of interest" description="Disordered" evidence="1">
    <location>
        <begin position="21"/>
        <end position="46"/>
    </location>
</feature>
<evidence type="ECO:0000313" key="4">
    <source>
        <dbReference type="EMBL" id="KAL3788130.1"/>
    </source>
</evidence>
<dbReference type="PANTHER" id="PTHR10334">
    <property type="entry name" value="CYSTEINE-RICH SECRETORY PROTEIN-RELATED"/>
    <property type="match status" value="1"/>
</dbReference>
<keyword evidence="2" id="KW-0732">Signal</keyword>
<dbReference type="InterPro" id="IPR014044">
    <property type="entry name" value="CAP_dom"/>
</dbReference>
<accession>A0ABD3PPE5</accession>
<name>A0ABD3PPE5_9STRA</name>
<evidence type="ECO:0000256" key="2">
    <source>
        <dbReference type="SAM" id="SignalP"/>
    </source>
</evidence>
<dbReference type="Proteomes" id="UP001516023">
    <property type="component" value="Unassembled WGS sequence"/>
</dbReference>
<feature type="domain" description="SCP" evidence="3">
    <location>
        <begin position="42"/>
        <end position="180"/>
    </location>
</feature>
<proteinExistence type="predicted"/>
<dbReference type="SUPFAM" id="SSF55797">
    <property type="entry name" value="PR-1-like"/>
    <property type="match status" value="2"/>
</dbReference>
<comment type="caution">
    <text evidence="4">The sequence shown here is derived from an EMBL/GenBank/DDBJ whole genome shotgun (WGS) entry which is preliminary data.</text>
</comment>
<protein>
    <recommendedName>
        <fullName evidence="3">SCP domain-containing protein</fullName>
    </recommendedName>
</protein>
<dbReference type="SMART" id="SM00198">
    <property type="entry name" value="SCP"/>
    <property type="match status" value="1"/>
</dbReference>
<dbReference type="InterPro" id="IPR001283">
    <property type="entry name" value="CRISP-related"/>
</dbReference>
<dbReference type="Gene3D" id="3.40.33.10">
    <property type="entry name" value="CAP"/>
    <property type="match status" value="2"/>
</dbReference>
<sequence length="386" mass="42627">MKYFALALTLLMAATAASAEADSPQSNNLRTQESKSSRQLASRQSDWINSHNSVRRKYQKQYGGTYSRIAWSNGLKNKAAALAKSMANNNCQYEDPANKDYGLNFSRSMGSSSAPSVSGIMSMWEGTLSQGYPANGAMTQVLWSSTKYVGCADAYKDNTDPTKRCYATVCLYAKAGNCNMKTYLPEWKNAVVSGSGSLEQTESNLRGSDELRNVDENSSRNLAYATRAEGWLAAHNSRREKYHQEFQSTYSPLSWSIPLRRQAATFAKSMAANDCTIERPSDMKYGINYNKRVGYSNIPTTEWVVKSWEAKKDEGYPANGSFTQAMWSNSTYLGCADAYNANKKCSISICLYAKAGNCNMNNYPSWEEAITQGPGCGLCPPDVQTC</sequence>
<keyword evidence="5" id="KW-1185">Reference proteome</keyword>
<evidence type="ECO:0000259" key="3">
    <source>
        <dbReference type="SMART" id="SM00198"/>
    </source>
</evidence>
<dbReference type="InterPro" id="IPR035940">
    <property type="entry name" value="CAP_sf"/>
</dbReference>
<feature type="chain" id="PRO_5044754098" description="SCP domain-containing protein" evidence="2">
    <location>
        <begin position="20"/>
        <end position="386"/>
    </location>
</feature>
<dbReference type="Pfam" id="PF00188">
    <property type="entry name" value="CAP"/>
    <property type="match status" value="2"/>
</dbReference>
<gene>
    <name evidence="4" type="ORF">HJC23_005468</name>
</gene>
<dbReference type="EMBL" id="JABMIG020000161">
    <property type="protein sequence ID" value="KAL3788130.1"/>
    <property type="molecule type" value="Genomic_DNA"/>
</dbReference>
<feature type="compositionally biased region" description="Polar residues" evidence="1">
    <location>
        <begin position="37"/>
        <end position="46"/>
    </location>
</feature>
<evidence type="ECO:0000256" key="1">
    <source>
        <dbReference type="SAM" id="MobiDB-lite"/>
    </source>
</evidence>
<dbReference type="AlphaFoldDB" id="A0ABD3PPE5"/>
<organism evidence="4 5">
    <name type="scientific">Cyclotella cryptica</name>
    <dbReference type="NCBI Taxonomy" id="29204"/>
    <lineage>
        <taxon>Eukaryota</taxon>
        <taxon>Sar</taxon>
        <taxon>Stramenopiles</taxon>
        <taxon>Ochrophyta</taxon>
        <taxon>Bacillariophyta</taxon>
        <taxon>Coscinodiscophyceae</taxon>
        <taxon>Thalassiosirophycidae</taxon>
        <taxon>Stephanodiscales</taxon>
        <taxon>Stephanodiscaceae</taxon>
        <taxon>Cyclotella</taxon>
    </lineage>
</organism>
<evidence type="ECO:0000313" key="5">
    <source>
        <dbReference type="Proteomes" id="UP001516023"/>
    </source>
</evidence>
<reference evidence="4 5" key="1">
    <citation type="journal article" date="2020" name="G3 (Bethesda)">
        <title>Improved Reference Genome for Cyclotella cryptica CCMP332, a Model for Cell Wall Morphogenesis, Salinity Adaptation, and Lipid Production in Diatoms (Bacillariophyta).</title>
        <authorList>
            <person name="Roberts W.R."/>
            <person name="Downey K.M."/>
            <person name="Ruck E.C."/>
            <person name="Traller J.C."/>
            <person name="Alverson A.J."/>
        </authorList>
    </citation>
    <scope>NUCLEOTIDE SEQUENCE [LARGE SCALE GENOMIC DNA]</scope>
    <source>
        <strain evidence="4 5">CCMP332</strain>
    </source>
</reference>